<sequence>MLAIVCPGQGSQTPGFLAPWLELPGFRDRMSWLGAVAGLDLIGHGTESDAETIKDTAVAQPLIVSSGLVSLLALFEHPSDGFRSVAVAAGHSVGEITAAAASGVLTAEQAMVFVRERGRAMAEASAATPTGMAAVVGGEADEVLATIERHGLTPANINGAGQVVAAGTLEQLEALKADPPAKARVIPLQVAGAFHTHHMGSAVDLLAGHARAISTHDARVRLLSNADGHVVQGGHDVLRRLVKQVSSPVRWDLCMQTMLDLGVTGLIEIPPAGTLVGLAKRAMPGVETLALKSPDDIEAAQRMIREHGTADAADNPVHAASTPAPRLVIAPSKGSVELEPVAAGDTVDPGAVVAHVSTLRDTYDVTAPHGGQVIEWLVEDGDPVSPGQPLLRLHPLSR</sequence>
<dbReference type="InterPro" id="IPR050858">
    <property type="entry name" value="Mal-CoA-ACP_Trans/PKS_FabD"/>
</dbReference>
<dbReference type="SMART" id="SM00827">
    <property type="entry name" value="PKS_AT"/>
    <property type="match status" value="1"/>
</dbReference>
<organism evidence="6 7">
    <name type="scientific">Intrasporangium oryzae NRRL B-24470</name>
    <dbReference type="NCBI Taxonomy" id="1386089"/>
    <lineage>
        <taxon>Bacteria</taxon>
        <taxon>Bacillati</taxon>
        <taxon>Actinomycetota</taxon>
        <taxon>Actinomycetes</taxon>
        <taxon>Micrococcales</taxon>
        <taxon>Intrasporangiaceae</taxon>
        <taxon>Intrasporangium</taxon>
    </lineage>
</organism>
<dbReference type="RefSeq" id="WP_034810233.1">
    <property type="nucleotide sequence ID" value="NZ_AWSA01000092.1"/>
</dbReference>
<dbReference type="InterPro" id="IPR016035">
    <property type="entry name" value="Acyl_Trfase/lysoPLipase"/>
</dbReference>
<dbReference type="InterPro" id="IPR016036">
    <property type="entry name" value="Malonyl_transacylase_ACP-bd"/>
</dbReference>
<dbReference type="SUPFAM" id="SSF51230">
    <property type="entry name" value="Single hybrid motif"/>
    <property type="match status" value="1"/>
</dbReference>
<evidence type="ECO:0000256" key="3">
    <source>
        <dbReference type="ARBA" id="ARBA00023315"/>
    </source>
</evidence>
<proteinExistence type="predicted"/>
<evidence type="ECO:0000256" key="1">
    <source>
        <dbReference type="ARBA" id="ARBA00013258"/>
    </source>
</evidence>
<keyword evidence="3" id="KW-0012">Acyltransferase</keyword>
<evidence type="ECO:0000259" key="5">
    <source>
        <dbReference type="SMART" id="SM00827"/>
    </source>
</evidence>
<evidence type="ECO:0000256" key="4">
    <source>
        <dbReference type="ARBA" id="ARBA00048462"/>
    </source>
</evidence>
<dbReference type="GO" id="GO:0004314">
    <property type="term" value="F:[acyl-carrier-protein] S-malonyltransferase activity"/>
    <property type="evidence" value="ECO:0007669"/>
    <property type="project" value="UniProtKB-EC"/>
</dbReference>
<dbReference type="EC" id="2.3.1.39" evidence="1"/>
<dbReference type="InterPro" id="IPR000089">
    <property type="entry name" value="Biotin_lipoyl"/>
</dbReference>
<dbReference type="Gene3D" id="3.30.70.250">
    <property type="entry name" value="Malonyl-CoA ACP transacylase, ACP-binding"/>
    <property type="match status" value="1"/>
</dbReference>
<dbReference type="EMBL" id="AWSA01000092">
    <property type="protein sequence ID" value="EWS99598.1"/>
    <property type="molecule type" value="Genomic_DNA"/>
</dbReference>
<gene>
    <name evidence="6" type="ORF">N865_07825</name>
</gene>
<feature type="domain" description="Malonyl-CoA:ACP transacylase (MAT)" evidence="5">
    <location>
        <begin position="5"/>
        <end position="362"/>
    </location>
</feature>
<dbReference type="Pfam" id="PF00364">
    <property type="entry name" value="Biotin_lipoyl"/>
    <property type="match status" value="1"/>
</dbReference>
<keyword evidence="2" id="KW-0808">Transferase</keyword>
<dbReference type="Gene3D" id="2.40.50.100">
    <property type="match status" value="1"/>
</dbReference>
<dbReference type="InterPro" id="IPR001227">
    <property type="entry name" value="Ac_transferase_dom_sf"/>
</dbReference>
<dbReference type="STRING" id="1386089.N865_07825"/>
<keyword evidence="7" id="KW-1185">Reference proteome</keyword>
<dbReference type="SUPFAM" id="SSF55048">
    <property type="entry name" value="Probable ACP-binding domain of malonyl-CoA ACP transacylase"/>
    <property type="match status" value="1"/>
</dbReference>
<dbReference type="PATRIC" id="fig|1386089.3.peg.4195"/>
<dbReference type="Proteomes" id="UP000019489">
    <property type="component" value="Unassembled WGS sequence"/>
</dbReference>
<name>W9G6V2_9MICO</name>
<comment type="caution">
    <text evidence="6">The sequence shown here is derived from an EMBL/GenBank/DDBJ whole genome shotgun (WGS) entry which is preliminary data.</text>
</comment>
<accession>W9G6V2</accession>
<dbReference type="InterPro" id="IPR011053">
    <property type="entry name" value="Single_hybrid_motif"/>
</dbReference>
<dbReference type="GO" id="GO:0006633">
    <property type="term" value="P:fatty acid biosynthetic process"/>
    <property type="evidence" value="ECO:0007669"/>
    <property type="project" value="TreeGrafter"/>
</dbReference>
<evidence type="ECO:0000256" key="2">
    <source>
        <dbReference type="ARBA" id="ARBA00022679"/>
    </source>
</evidence>
<dbReference type="AlphaFoldDB" id="W9G6V2"/>
<dbReference type="PANTHER" id="PTHR42681:SF1">
    <property type="entry name" value="MALONYL-COA-ACYL CARRIER PROTEIN TRANSACYLASE, MITOCHONDRIAL"/>
    <property type="match status" value="1"/>
</dbReference>
<dbReference type="InterPro" id="IPR014043">
    <property type="entry name" value="Acyl_transferase_dom"/>
</dbReference>
<dbReference type="eggNOG" id="COG0511">
    <property type="taxonomic scope" value="Bacteria"/>
</dbReference>
<dbReference type="OrthoDB" id="3248271at2"/>
<dbReference type="eggNOG" id="COG0331">
    <property type="taxonomic scope" value="Bacteria"/>
</dbReference>
<protein>
    <recommendedName>
        <fullName evidence="1">[acyl-carrier-protein] S-malonyltransferase</fullName>
        <ecNumber evidence="1">2.3.1.39</ecNumber>
    </recommendedName>
</protein>
<reference evidence="6 7" key="1">
    <citation type="submission" date="2013-08" db="EMBL/GenBank/DDBJ databases">
        <title>Intrasporangium oryzae NRRL B-24470.</title>
        <authorList>
            <person name="Liu H."/>
            <person name="Wang G."/>
        </authorList>
    </citation>
    <scope>NUCLEOTIDE SEQUENCE [LARGE SCALE GENOMIC DNA]</scope>
    <source>
        <strain evidence="6 7">NRRL B-24470</strain>
    </source>
</reference>
<evidence type="ECO:0000313" key="7">
    <source>
        <dbReference type="Proteomes" id="UP000019489"/>
    </source>
</evidence>
<evidence type="ECO:0000313" key="6">
    <source>
        <dbReference type="EMBL" id="EWS99598.1"/>
    </source>
</evidence>
<dbReference type="SUPFAM" id="SSF52151">
    <property type="entry name" value="FabD/lysophospholipase-like"/>
    <property type="match status" value="1"/>
</dbReference>
<dbReference type="GO" id="GO:0005829">
    <property type="term" value="C:cytosol"/>
    <property type="evidence" value="ECO:0007669"/>
    <property type="project" value="TreeGrafter"/>
</dbReference>
<comment type="catalytic activity">
    <reaction evidence="4">
        <text>holo-[ACP] + malonyl-CoA = malonyl-[ACP] + CoA</text>
        <dbReference type="Rhea" id="RHEA:41792"/>
        <dbReference type="Rhea" id="RHEA-COMP:9623"/>
        <dbReference type="Rhea" id="RHEA-COMP:9685"/>
        <dbReference type="ChEBI" id="CHEBI:57287"/>
        <dbReference type="ChEBI" id="CHEBI:57384"/>
        <dbReference type="ChEBI" id="CHEBI:64479"/>
        <dbReference type="ChEBI" id="CHEBI:78449"/>
        <dbReference type="EC" id="2.3.1.39"/>
    </reaction>
</comment>
<dbReference type="PANTHER" id="PTHR42681">
    <property type="entry name" value="MALONYL-COA-ACYL CARRIER PROTEIN TRANSACYLASE, MITOCHONDRIAL"/>
    <property type="match status" value="1"/>
</dbReference>
<dbReference type="Gene3D" id="3.40.366.10">
    <property type="entry name" value="Malonyl-Coenzyme A Acyl Carrier Protein, domain 2"/>
    <property type="match status" value="1"/>
</dbReference>
<dbReference type="Pfam" id="PF00698">
    <property type="entry name" value="Acyl_transf_1"/>
    <property type="match status" value="1"/>
</dbReference>